<feature type="compositionally biased region" description="Basic and acidic residues" evidence="1">
    <location>
        <begin position="534"/>
        <end position="543"/>
    </location>
</feature>
<evidence type="ECO:0000256" key="1">
    <source>
        <dbReference type="SAM" id="MobiDB-lite"/>
    </source>
</evidence>
<feature type="region of interest" description="Disordered" evidence="1">
    <location>
        <begin position="978"/>
        <end position="1041"/>
    </location>
</feature>
<dbReference type="EMBL" id="JAVRRL010000194">
    <property type="protein sequence ID" value="KAK5104852.1"/>
    <property type="molecule type" value="Genomic_DNA"/>
</dbReference>
<feature type="compositionally biased region" description="Polar residues" evidence="1">
    <location>
        <begin position="608"/>
        <end position="627"/>
    </location>
</feature>
<gene>
    <name evidence="2" type="ORF">LTR62_002774</name>
</gene>
<proteinExistence type="predicted"/>
<feature type="compositionally biased region" description="Basic and acidic residues" evidence="1">
    <location>
        <begin position="783"/>
        <end position="812"/>
    </location>
</feature>
<feature type="region of interest" description="Disordered" evidence="1">
    <location>
        <begin position="365"/>
        <end position="384"/>
    </location>
</feature>
<feature type="compositionally biased region" description="Polar residues" evidence="1">
    <location>
        <begin position="510"/>
        <end position="532"/>
    </location>
</feature>
<feature type="compositionally biased region" description="Basic and acidic residues" evidence="1">
    <location>
        <begin position="991"/>
        <end position="1005"/>
    </location>
</feature>
<feature type="region of interest" description="Disordered" evidence="1">
    <location>
        <begin position="764"/>
        <end position="842"/>
    </location>
</feature>
<reference evidence="2" key="1">
    <citation type="submission" date="2023-08" db="EMBL/GenBank/DDBJ databases">
        <title>Black Yeasts Isolated from many extreme environments.</title>
        <authorList>
            <person name="Coleine C."/>
            <person name="Stajich J.E."/>
            <person name="Selbmann L."/>
        </authorList>
    </citation>
    <scope>NUCLEOTIDE SEQUENCE</scope>
    <source>
        <strain evidence="2">CCFEE 5401</strain>
    </source>
</reference>
<feature type="region of interest" description="Disordered" evidence="1">
    <location>
        <begin position="461"/>
        <end position="543"/>
    </location>
</feature>
<dbReference type="Gene3D" id="1.25.40.10">
    <property type="entry name" value="Tetratricopeptide repeat domain"/>
    <property type="match status" value="1"/>
</dbReference>
<sequence>MPLRAQPPPLMTPLSDELIDLWERAALLYHGYEWQDAVEAFMDLALQIRDDELRQLCCINVSLVQARLGQYRSARATLEQHASTQYPLAFTPYLLGLVEWELGHTVQAEACLQAASQLLRYGTEDLTKFGMDFTLRADDIRQKLGLLRNHRLSVSSGGVMPILAVRMTAEQIFEAPSRQEMVQDRAIACLEDTSLYKQEEELEMLPPTVYSEAMRNSARPLRMASSIYSNEDWKRKSIDAARLLPSAWEALQPAPRRQVERTHATPEGSTAHQEGHWSFVQHVESVTSPLSIPRGENDDGRCGLRRPASIMSHRVAYAQELNSVVPSLMVPRSEDDHVRSGPRQKASMMSNRAAYAQEVNSVVLPPTVPRSENDDGRYGPRPKASIMSTRSAFAQAVRVSAGHPELPLGKIGQWQGEDVVLPLYRTDTQPSVSPSSPVHSATTPRPKARPTILSARLTYTPPGARYNEASPPVPVAEPVRGNQNSTTTASTSIRRPQTSLTTAAGPPIASPSSTTHQSKITILSSPFSNHSPSTKRDGDLPSEVKTKRKWNLWGPYDPTRQDWLDRAQAKLAGPPAPPRPSNQKQKHLSRPSNKSKRPFPSLFRRRPTSQPTISLTNPSALTETFTQKPFMDPNIPRHWTGRGRPEKEDLRLLARFLREYDGQPFPSLSKKMLARNKSTVDVDLAIFLRNAARDRLCLDERGQFSYEIAREQLFVGAAHAGFNARTRRILREGRRRSGPGVLEGRWWGDVVSDLEGVMDSDVGSLQTVESEGEEDRQFLVSQRRRELWREPGAETSTKQEEEGKRGARRSKDNDDEDLTPPLTNPANPTPPPKHAKHSGKLRPDSLYSVSSCGLINVAPTPPLTDIRAFYRTAHTAASSSSSLYPASIPIPQRRALARDAAARMLAGRTRARPIRERGQRKSQRQRLREARKKTEVEREAQMEVYARLGIEYQEGPTPEPSPSLLPGFEGFVQRGSVYQTREASGSPAPIEKGKGKGRGKEERDAIPASSPPRSADERKFAMGDDDADDEGGSGSTLLPKPLRMASSKIFSMWRRESGL</sequence>
<feature type="compositionally biased region" description="Basic and acidic residues" evidence="1">
    <location>
        <begin position="926"/>
        <end position="936"/>
    </location>
</feature>
<feature type="compositionally biased region" description="Low complexity" evidence="1">
    <location>
        <begin position="430"/>
        <end position="440"/>
    </location>
</feature>
<feature type="compositionally biased region" description="Polar residues" evidence="1">
    <location>
        <begin position="481"/>
        <end position="502"/>
    </location>
</feature>
<accession>A0AAN7YLY4</accession>
<feature type="region of interest" description="Disordered" evidence="1">
    <location>
        <begin position="427"/>
        <end position="447"/>
    </location>
</feature>
<dbReference type="SUPFAM" id="SSF48452">
    <property type="entry name" value="TPR-like"/>
    <property type="match status" value="1"/>
</dbReference>
<evidence type="ECO:0000313" key="3">
    <source>
        <dbReference type="Proteomes" id="UP001310890"/>
    </source>
</evidence>
<evidence type="ECO:0000313" key="2">
    <source>
        <dbReference type="EMBL" id="KAK5104852.1"/>
    </source>
</evidence>
<organism evidence="2 3">
    <name type="scientific">Meristemomyces frigidus</name>
    <dbReference type="NCBI Taxonomy" id="1508187"/>
    <lineage>
        <taxon>Eukaryota</taxon>
        <taxon>Fungi</taxon>
        <taxon>Dikarya</taxon>
        <taxon>Ascomycota</taxon>
        <taxon>Pezizomycotina</taxon>
        <taxon>Dothideomycetes</taxon>
        <taxon>Dothideomycetidae</taxon>
        <taxon>Mycosphaerellales</taxon>
        <taxon>Teratosphaeriaceae</taxon>
        <taxon>Meristemomyces</taxon>
    </lineage>
</organism>
<dbReference type="InterPro" id="IPR011990">
    <property type="entry name" value="TPR-like_helical_dom_sf"/>
</dbReference>
<protein>
    <submittedName>
        <fullName evidence="2">Uncharacterized protein</fullName>
    </submittedName>
</protein>
<dbReference type="Proteomes" id="UP001310890">
    <property type="component" value="Unassembled WGS sequence"/>
</dbReference>
<feature type="region of interest" description="Disordered" evidence="1">
    <location>
        <begin position="254"/>
        <end position="274"/>
    </location>
</feature>
<comment type="caution">
    <text evidence="2">The sequence shown here is derived from an EMBL/GenBank/DDBJ whole genome shotgun (WGS) entry which is preliminary data.</text>
</comment>
<name>A0AAN7YLY4_9PEZI</name>
<feature type="region of interest" description="Disordered" evidence="1">
    <location>
        <begin position="914"/>
        <end position="936"/>
    </location>
</feature>
<feature type="region of interest" description="Disordered" evidence="1">
    <location>
        <begin position="570"/>
        <end position="643"/>
    </location>
</feature>
<dbReference type="AlphaFoldDB" id="A0AAN7YLY4"/>
<feature type="compositionally biased region" description="Basic residues" evidence="1">
    <location>
        <begin position="584"/>
        <end position="607"/>
    </location>
</feature>